<keyword evidence="2" id="KW-0472">Membrane</keyword>
<feature type="transmembrane region" description="Helical" evidence="2">
    <location>
        <begin position="21"/>
        <end position="43"/>
    </location>
</feature>
<organism evidence="4">
    <name type="scientific">Salmonella enterica subsp. enterica serovar Ank</name>
    <dbReference type="NCBI Taxonomy" id="1173578"/>
    <lineage>
        <taxon>Bacteria</taxon>
        <taxon>Pseudomonadati</taxon>
        <taxon>Pseudomonadota</taxon>
        <taxon>Gammaproteobacteria</taxon>
        <taxon>Enterobacterales</taxon>
        <taxon>Enterobacteriaceae</taxon>
        <taxon>Salmonella</taxon>
    </lineage>
</organism>
<gene>
    <name evidence="4" type="ORF">G3V02_000941</name>
</gene>
<dbReference type="SUPFAM" id="SSF54523">
    <property type="entry name" value="Pili subunits"/>
    <property type="match status" value="1"/>
</dbReference>
<dbReference type="InterPro" id="IPR014911">
    <property type="entry name" value="PilS_N"/>
</dbReference>
<feature type="domain" description="Type 4 secretion system PilS N-terminal" evidence="3">
    <location>
        <begin position="46"/>
        <end position="194"/>
    </location>
</feature>
<proteinExistence type="predicted"/>
<evidence type="ECO:0000256" key="2">
    <source>
        <dbReference type="SAM" id="Phobius"/>
    </source>
</evidence>
<dbReference type="EMBL" id="DAARBX010000003">
    <property type="protein sequence ID" value="HAE1792281.1"/>
    <property type="molecule type" value="Genomic_DNA"/>
</dbReference>
<reference evidence="4" key="2">
    <citation type="submission" date="2018-07" db="EMBL/GenBank/DDBJ databases">
        <authorList>
            <consortium name="NCBI Pathogen Detection Project"/>
        </authorList>
    </citation>
    <scope>NUCLEOTIDE SEQUENCE</scope>
    <source>
        <strain evidence="4">BCW_2640</strain>
    </source>
</reference>
<accession>A0A5I2XCR6</accession>
<keyword evidence="2" id="KW-0812">Transmembrane</keyword>
<comment type="caution">
    <text evidence="4">The sequence shown here is derived from an EMBL/GenBank/DDBJ whole genome shotgun (WGS) entry which is preliminary data.</text>
</comment>
<evidence type="ECO:0000256" key="1">
    <source>
        <dbReference type="ARBA" id="ARBA00004370"/>
    </source>
</evidence>
<protein>
    <submittedName>
        <fullName evidence="4">Pilus assembly protein PilX</fullName>
    </submittedName>
</protein>
<dbReference type="AlphaFoldDB" id="A0A5I2XCR6"/>
<evidence type="ECO:0000259" key="3">
    <source>
        <dbReference type="Pfam" id="PF08805"/>
    </source>
</evidence>
<sequence>MSEESVINKQHTPDQGMSADAAGTTLFILVVIGVIAAGIWQMWGKKDAGAELTNYQNLATNTIGLMKGVDGYAFTSGARMTGAIIQTGAAKGMTIQGDPASGTATLWNSWGGEIVVAPDTAGGTGFNNGFTITTNKVPQSACVSISTGMSRSGGTSGIKINGNNHTDARVTAETASSECTADNGRAGTNTLVFSFNG</sequence>
<dbReference type="GO" id="GO:0016020">
    <property type="term" value="C:membrane"/>
    <property type="evidence" value="ECO:0007669"/>
    <property type="project" value="UniProtKB-SubCell"/>
</dbReference>
<comment type="subcellular location">
    <subcellularLocation>
        <location evidence="1">Membrane</location>
    </subcellularLocation>
</comment>
<dbReference type="InterPro" id="IPR045584">
    <property type="entry name" value="Pilin-like"/>
</dbReference>
<dbReference type="Gene3D" id="3.30.1690.10">
    <property type="entry name" value="TcpA-like pilin"/>
    <property type="match status" value="1"/>
</dbReference>
<evidence type="ECO:0000313" key="4">
    <source>
        <dbReference type="EMBL" id="HAE1792281.1"/>
    </source>
</evidence>
<name>A0A5I2XCR6_SALET</name>
<reference evidence="4" key="1">
    <citation type="journal article" date="2018" name="Genome Biol.">
        <title>SKESA: strategic k-mer extension for scrupulous assemblies.</title>
        <authorList>
            <person name="Souvorov A."/>
            <person name="Agarwala R."/>
            <person name="Lipman D.J."/>
        </authorList>
    </citation>
    <scope>NUCLEOTIDE SEQUENCE</scope>
    <source>
        <strain evidence="4">BCW_2640</strain>
    </source>
</reference>
<dbReference type="Pfam" id="PF08805">
    <property type="entry name" value="PilS"/>
    <property type="match status" value="1"/>
</dbReference>
<keyword evidence="2" id="KW-1133">Transmembrane helix</keyword>